<evidence type="ECO:0000313" key="3">
    <source>
        <dbReference type="Proteomes" id="UP000255224"/>
    </source>
</evidence>
<sequence length="118" mass="13632">MGLDTTHNCWHGPYSSFNRFRRSLGNQIGINIDDYDGYGGTLHKLEEMKHDLKPLFNHSDCDGRLTVKECKSIVKGLNNILENFNSEIEADYNFKVQIIQFRDGCFDAVSKKEMVNFH</sequence>
<keyword evidence="4" id="KW-1185">Reference proteome</keyword>
<dbReference type="KEGG" id="ccau:EG346_17020"/>
<evidence type="ECO:0000313" key="4">
    <source>
        <dbReference type="Proteomes" id="UP000273270"/>
    </source>
</evidence>
<organism evidence="2 3">
    <name type="scientific">Chryseobacterium carnipullorum</name>
    <dbReference type="NCBI Taxonomy" id="1124835"/>
    <lineage>
        <taxon>Bacteria</taxon>
        <taxon>Pseudomonadati</taxon>
        <taxon>Bacteroidota</taxon>
        <taxon>Flavobacteriia</taxon>
        <taxon>Flavobacteriales</taxon>
        <taxon>Weeksellaceae</taxon>
        <taxon>Chryseobacterium group</taxon>
        <taxon>Chryseobacterium</taxon>
    </lineage>
</organism>
<dbReference type="RefSeq" id="WP_123880249.1">
    <property type="nucleotide sequence ID" value="NZ_CP033920.1"/>
</dbReference>
<dbReference type="OrthoDB" id="2972986at2"/>
<gene>
    <name evidence="1" type="ORF">EG346_17020</name>
    <name evidence="2" type="ORF">NCTC13533_01958</name>
</gene>
<evidence type="ECO:0000313" key="1">
    <source>
        <dbReference type="EMBL" id="AZA49776.1"/>
    </source>
</evidence>
<evidence type="ECO:0000313" key="2">
    <source>
        <dbReference type="EMBL" id="STC95690.1"/>
    </source>
</evidence>
<accession>A0A376DWA4</accession>
<name>A0A376DWA4_CHRCU</name>
<dbReference type="Proteomes" id="UP000273270">
    <property type="component" value="Chromosome"/>
</dbReference>
<reference evidence="1" key="2">
    <citation type="submission" date="2018-11" db="EMBL/GenBank/DDBJ databases">
        <title>Proposal to divide the Flavobacteriaceae and reorganize its genera based on Amino Acid Identity values calculated from whole genome sequences.</title>
        <authorList>
            <person name="Nicholson A.C."/>
            <person name="Gulvik C.A."/>
            <person name="Whitney A.M."/>
            <person name="Humrighouse B.W."/>
            <person name="Bell M."/>
            <person name="Holmes B."/>
            <person name="Steigerwalt A."/>
            <person name="Villarma A."/>
            <person name="Sheth M."/>
            <person name="Batra D."/>
            <person name="Pryor J."/>
            <person name="Bernardet J.-F."/>
            <person name="Hugo C."/>
            <person name="Kampfer P."/>
            <person name="Newman J."/>
            <person name="Mcquiston J.R."/>
        </authorList>
    </citation>
    <scope>NUCLEOTIDE SEQUENCE [LARGE SCALE GENOMIC DNA]</scope>
    <source>
        <strain evidence="1">G0188</strain>
    </source>
</reference>
<protein>
    <submittedName>
        <fullName evidence="2">Uncharacterized protein</fullName>
    </submittedName>
</protein>
<dbReference type="AlphaFoldDB" id="A0A376DWA4"/>
<reference evidence="4" key="3">
    <citation type="submission" date="2018-11" db="EMBL/GenBank/DDBJ databases">
        <title>Proposal to divide the Flavobacteriaceae and reorganize its genera based on Amino Acid Identity values calculated from whole genome sequences.</title>
        <authorList>
            <person name="Nicholson A.C."/>
            <person name="Gulvik C.A."/>
            <person name="Whitney A.M."/>
            <person name="Humrighouse B.W."/>
            <person name="Bell M."/>
            <person name="Holmes B."/>
            <person name="Steigerwalt A.G."/>
            <person name="Villarma A."/>
            <person name="Sheth M."/>
            <person name="Batra D."/>
            <person name="Pryor J."/>
            <person name="Bernardet J.-F."/>
            <person name="Hugo C."/>
            <person name="Kampfer P."/>
            <person name="Newman J."/>
            <person name="McQuiston J.R."/>
        </authorList>
    </citation>
    <scope>NUCLEOTIDE SEQUENCE [LARGE SCALE GENOMIC DNA]</scope>
    <source>
        <strain evidence="4">G0188</strain>
    </source>
</reference>
<dbReference type="EMBL" id="CP033920">
    <property type="protein sequence ID" value="AZA49776.1"/>
    <property type="molecule type" value="Genomic_DNA"/>
</dbReference>
<proteinExistence type="predicted"/>
<accession>A0A3G6M8D4</accession>
<dbReference type="Proteomes" id="UP000255224">
    <property type="component" value="Unassembled WGS sequence"/>
</dbReference>
<reference evidence="2 3" key="1">
    <citation type="submission" date="2018-06" db="EMBL/GenBank/DDBJ databases">
        <authorList>
            <consortium name="Pathogen Informatics"/>
            <person name="Doyle S."/>
        </authorList>
    </citation>
    <scope>NUCLEOTIDE SEQUENCE [LARGE SCALE GENOMIC DNA]</scope>
    <source>
        <strain evidence="2 3">NCTC13533</strain>
    </source>
</reference>
<dbReference type="EMBL" id="UFVQ01000003">
    <property type="protein sequence ID" value="STC95690.1"/>
    <property type="molecule type" value="Genomic_DNA"/>
</dbReference>